<gene>
    <name evidence="11" type="primary">LOC102026962</name>
</gene>
<dbReference type="InterPro" id="IPR050610">
    <property type="entry name" value="APOBEC_Cyt_Deaminase"/>
</dbReference>
<evidence type="ECO:0000256" key="1">
    <source>
        <dbReference type="ARBA" id="ARBA00001947"/>
    </source>
</evidence>
<dbReference type="PANTHER" id="PTHR13857:SF43">
    <property type="entry name" value="DNA DC-DU-EDITING ENZYME APOBEC-3H"/>
    <property type="match status" value="1"/>
</dbReference>
<dbReference type="InterPro" id="IPR016192">
    <property type="entry name" value="APOBEC/CMP_deaminase_Zn-bd"/>
</dbReference>
<comment type="subcellular location">
    <subcellularLocation>
        <location evidence="2">Cytoplasm</location>
    </subcellularLocation>
</comment>
<reference evidence="11" key="2">
    <citation type="submission" date="2025-09" db="UniProtKB">
        <authorList>
            <consortium name="Ensembl"/>
        </authorList>
    </citation>
    <scope>IDENTIFICATION</scope>
</reference>
<evidence type="ECO:0000256" key="7">
    <source>
        <dbReference type="ARBA" id="ARBA00022833"/>
    </source>
</evidence>
<name>A0A8C2W5A7_CHILA</name>
<dbReference type="GO" id="GO:0045869">
    <property type="term" value="P:negative regulation of single stranded viral RNA replication via double stranded DNA intermediate"/>
    <property type="evidence" value="ECO:0007669"/>
    <property type="project" value="TreeGrafter"/>
</dbReference>
<dbReference type="PROSITE" id="PS51747">
    <property type="entry name" value="CYT_DCMP_DEAMINASES_2"/>
    <property type="match status" value="1"/>
</dbReference>
<dbReference type="CDD" id="cd01283">
    <property type="entry name" value="cytidine_deaminase"/>
    <property type="match status" value="1"/>
</dbReference>
<evidence type="ECO:0000256" key="4">
    <source>
        <dbReference type="ARBA" id="ARBA00022490"/>
    </source>
</evidence>
<dbReference type="AlphaFoldDB" id="A0A8C2W5A7"/>
<evidence type="ECO:0000256" key="9">
    <source>
        <dbReference type="ARBA" id="ARBA00049114"/>
    </source>
</evidence>
<dbReference type="GO" id="GO:0003723">
    <property type="term" value="F:RNA binding"/>
    <property type="evidence" value="ECO:0007669"/>
    <property type="project" value="TreeGrafter"/>
</dbReference>
<keyword evidence="4" id="KW-0963">Cytoplasm</keyword>
<dbReference type="GO" id="GO:0000932">
    <property type="term" value="C:P-body"/>
    <property type="evidence" value="ECO:0007669"/>
    <property type="project" value="TreeGrafter"/>
</dbReference>
<accession>A0A8C2W5A7</accession>
<dbReference type="GeneTree" id="ENSGT00940000162772"/>
<evidence type="ECO:0000256" key="5">
    <source>
        <dbReference type="ARBA" id="ARBA00022723"/>
    </source>
</evidence>
<dbReference type="GO" id="GO:0004126">
    <property type="term" value="F:cytidine deaminase activity"/>
    <property type="evidence" value="ECO:0007669"/>
    <property type="project" value="TreeGrafter"/>
</dbReference>
<keyword evidence="12" id="KW-1185">Reference proteome</keyword>
<evidence type="ECO:0000313" key="11">
    <source>
        <dbReference type="Ensembl" id="ENSCLAP00000024206.1"/>
    </source>
</evidence>
<organism evidence="11 12">
    <name type="scientific">Chinchilla lanigera</name>
    <name type="common">Long-tailed chinchilla</name>
    <name type="synonym">Chinchilla villidera</name>
    <dbReference type="NCBI Taxonomy" id="34839"/>
    <lineage>
        <taxon>Eukaryota</taxon>
        <taxon>Metazoa</taxon>
        <taxon>Chordata</taxon>
        <taxon>Craniata</taxon>
        <taxon>Vertebrata</taxon>
        <taxon>Euteleostomi</taxon>
        <taxon>Mammalia</taxon>
        <taxon>Eutheria</taxon>
        <taxon>Euarchontoglires</taxon>
        <taxon>Glires</taxon>
        <taxon>Rodentia</taxon>
        <taxon>Hystricomorpha</taxon>
        <taxon>Chinchillidae</taxon>
        <taxon>Chinchilla</taxon>
    </lineage>
</organism>
<dbReference type="SUPFAM" id="SSF53927">
    <property type="entry name" value="Cytidine deaminase-like"/>
    <property type="match status" value="1"/>
</dbReference>
<comment type="cofactor">
    <cofactor evidence="1">
        <name>Zn(2+)</name>
        <dbReference type="ChEBI" id="CHEBI:29105"/>
    </cofactor>
</comment>
<evidence type="ECO:0000256" key="2">
    <source>
        <dbReference type="ARBA" id="ARBA00004496"/>
    </source>
</evidence>
<dbReference type="Proteomes" id="UP000694398">
    <property type="component" value="Unassembled WGS sequence"/>
</dbReference>
<evidence type="ECO:0000259" key="10">
    <source>
        <dbReference type="PROSITE" id="PS51747"/>
    </source>
</evidence>
<dbReference type="GO" id="GO:0008270">
    <property type="term" value="F:zinc ion binding"/>
    <property type="evidence" value="ECO:0007669"/>
    <property type="project" value="InterPro"/>
</dbReference>
<dbReference type="GO" id="GO:0070383">
    <property type="term" value="P:DNA cytosine deamination"/>
    <property type="evidence" value="ECO:0007669"/>
    <property type="project" value="TreeGrafter"/>
</dbReference>
<dbReference type="Ensembl" id="ENSCLAT00000024439.1">
    <property type="protein sequence ID" value="ENSCLAP00000024206.1"/>
    <property type="gene ID" value="ENSCLAG00000016615.1"/>
</dbReference>
<comment type="catalytic activity">
    <reaction evidence="9">
        <text>a 2'-deoxycytidine in single-stranded DNA + H2O + H(+) = a 2'-deoxyuridine in single-stranded DNA + NH4(+)</text>
        <dbReference type="Rhea" id="RHEA:50948"/>
        <dbReference type="Rhea" id="RHEA-COMP:12846"/>
        <dbReference type="Rhea" id="RHEA-COMP:12847"/>
        <dbReference type="ChEBI" id="CHEBI:15377"/>
        <dbReference type="ChEBI" id="CHEBI:15378"/>
        <dbReference type="ChEBI" id="CHEBI:28938"/>
        <dbReference type="ChEBI" id="CHEBI:85452"/>
        <dbReference type="ChEBI" id="CHEBI:133902"/>
        <dbReference type="EC" id="3.5.4.38"/>
    </reaction>
</comment>
<dbReference type="InterPro" id="IPR002125">
    <property type="entry name" value="CMP_dCMP_dom"/>
</dbReference>
<dbReference type="EC" id="3.5.4.38" evidence="8"/>
<dbReference type="GO" id="GO:0005634">
    <property type="term" value="C:nucleus"/>
    <property type="evidence" value="ECO:0007669"/>
    <property type="project" value="TreeGrafter"/>
</dbReference>
<dbReference type="GO" id="GO:0016554">
    <property type="term" value="P:cytidine to uridine editing"/>
    <property type="evidence" value="ECO:0007669"/>
    <property type="project" value="TreeGrafter"/>
</dbReference>
<dbReference type="InterPro" id="IPR016193">
    <property type="entry name" value="Cytidine_deaminase-like"/>
</dbReference>
<dbReference type="Gene3D" id="3.40.140.10">
    <property type="entry name" value="Cytidine Deaminase, domain 2"/>
    <property type="match status" value="1"/>
</dbReference>
<evidence type="ECO:0000313" key="12">
    <source>
        <dbReference type="Proteomes" id="UP000694398"/>
    </source>
</evidence>
<feature type="domain" description="CMP/dCMP-type deaminase" evidence="10">
    <location>
        <begin position="2"/>
        <end position="125"/>
    </location>
</feature>
<evidence type="ECO:0000256" key="8">
    <source>
        <dbReference type="ARBA" id="ARBA00029489"/>
    </source>
</evidence>
<dbReference type="FunFam" id="3.40.140.10:FF:000047">
    <property type="entry name" value="Apolipoprotein B editing enzyme catalytic polypeptide-like 3H"/>
    <property type="match status" value="1"/>
</dbReference>
<sequence>MPLGEETFRVQFNNAHKVPKPYRRRVTYLCYQLHEANGHLLTKGCLRTKKGHHAESRFIKRISSMDLDRSRSYQITCFLTWSPCPSCAQELASFKRAHPHLRFQIFVSRLYFHWKRSYQAGLHQLCTSQVPIIVMGHPEFAYCWHNFVDHQPGPFEPPWDKLEYYSNCIKRRLQKILRSWGADDFTDNFRNLRLGPTSPPVA</sequence>
<dbReference type="PANTHER" id="PTHR13857">
    <property type="entry name" value="MRNA EDITING ENZYME"/>
    <property type="match status" value="1"/>
</dbReference>
<protein>
    <recommendedName>
        <fullName evidence="8">single-stranded DNA cytosine deaminase</fullName>
        <ecNumber evidence="8">3.5.4.38</ecNumber>
    </recommendedName>
</protein>
<reference evidence="11" key="1">
    <citation type="submission" date="2025-08" db="UniProtKB">
        <authorList>
            <consortium name="Ensembl"/>
        </authorList>
    </citation>
    <scope>IDENTIFICATION</scope>
</reference>
<comment type="similarity">
    <text evidence="3">Belongs to the cytidine and deoxycytidylate deaminase family.</text>
</comment>
<dbReference type="GO" id="GO:0051607">
    <property type="term" value="P:defense response to virus"/>
    <property type="evidence" value="ECO:0007669"/>
    <property type="project" value="UniProtKB-ARBA"/>
</dbReference>
<dbReference type="OMA" id="HVQGCYI"/>
<keyword evidence="6" id="KW-0378">Hydrolase</keyword>
<evidence type="ECO:0000256" key="6">
    <source>
        <dbReference type="ARBA" id="ARBA00022801"/>
    </source>
</evidence>
<dbReference type="PROSITE" id="PS00903">
    <property type="entry name" value="CYT_DCMP_DEAMINASES_1"/>
    <property type="match status" value="1"/>
</dbReference>
<keyword evidence="5" id="KW-0479">Metal-binding</keyword>
<keyword evidence="7" id="KW-0862">Zinc</keyword>
<proteinExistence type="inferred from homology"/>
<evidence type="ECO:0000256" key="3">
    <source>
        <dbReference type="ARBA" id="ARBA00006576"/>
    </source>
</evidence>
<dbReference type="Pfam" id="PF18772">
    <property type="entry name" value="APOBEC2"/>
    <property type="match status" value="1"/>
</dbReference>